<accession>A0ACB9RKP5</accession>
<keyword evidence="2" id="KW-1185">Reference proteome</keyword>
<proteinExistence type="predicted"/>
<evidence type="ECO:0000313" key="2">
    <source>
        <dbReference type="Proteomes" id="UP001057402"/>
    </source>
</evidence>
<comment type="caution">
    <text evidence="1">The sequence shown here is derived from an EMBL/GenBank/DDBJ whole genome shotgun (WGS) entry which is preliminary data.</text>
</comment>
<dbReference type="EMBL" id="CM042883">
    <property type="protein sequence ID" value="KAI4378018.1"/>
    <property type="molecule type" value="Genomic_DNA"/>
</dbReference>
<organism evidence="1 2">
    <name type="scientific">Melastoma candidum</name>
    <dbReference type="NCBI Taxonomy" id="119954"/>
    <lineage>
        <taxon>Eukaryota</taxon>
        <taxon>Viridiplantae</taxon>
        <taxon>Streptophyta</taxon>
        <taxon>Embryophyta</taxon>
        <taxon>Tracheophyta</taxon>
        <taxon>Spermatophyta</taxon>
        <taxon>Magnoliopsida</taxon>
        <taxon>eudicotyledons</taxon>
        <taxon>Gunneridae</taxon>
        <taxon>Pentapetalae</taxon>
        <taxon>rosids</taxon>
        <taxon>malvids</taxon>
        <taxon>Myrtales</taxon>
        <taxon>Melastomataceae</taxon>
        <taxon>Melastomatoideae</taxon>
        <taxon>Melastomateae</taxon>
        <taxon>Melastoma</taxon>
    </lineage>
</organism>
<name>A0ACB9RKP5_9MYRT</name>
<protein>
    <submittedName>
        <fullName evidence="1">Uncharacterized protein</fullName>
    </submittedName>
</protein>
<sequence length="136" mass="15474">MGFPLGYNEAFTPGIFLHLRFFLGHVRSLILALFESGGLSGFLEPPDAVARQVQTHHPQRPVREAMSVVLYEELEDPPKSCAVCLCEFEGGDEIRWLDGCRHVFHLPCLDRWLDLDQYMCPMCRMRLVATDGIGYC</sequence>
<gene>
    <name evidence="1" type="ORF">MLD38_015561</name>
</gene>
<dbReference type="Proteomes" id="UP001057402">
    <property type="component" value="Chromosome 4"/>
</dbReference>
<reference evidence="2" key="1">
    <citation type="journal article" date="2023" name="Front. Plant Sci.">
        <title>Chromosomal-level genome assembly of Melastoma candidum provides insights into trichome evolution.</title>
        <authorList>
            <person name="Zhong Y."/>
            <person name="Wu W."/>
            <person name="Sun C."/>
            <person name="Zou P."/>
            <person name="Liu Y."/>
            <person name="Dai S."/>
            <person name="Zhou R."/>
        </authorList>
    </citation>
    <scope>NUCLEOTIDE SEQUENCE [LARGE SCALE GENOMIC DNA]</scope>
</reference>
<evidence type="ECO:0000313" key="1">
    <source>
        <dbReference type="EMBL" id="KAI4378018.1"/>
    </source>
</evidence>